<accession>A0A1Y2D4M8</accession>
<feature type="chain" id="PRO_5011005491" description="RNI-like protein" evidence="1">
    <location>
        <begin position="24"/>
        <end position="138"/>
    </location>
</feature>
<dbReference type="EMBL" id="MCOG01000087">
    <property type="protein sequence ID" value="ORY54241.1"/>
    <property type="molecule type" value="Genomic_DNA"/>
</dbReference>
<keyword evidence="1" id="KW-0732">Signal</keyword>
<organism evidence="2 3">
    <name type="scientific">Neocallimastix californiae</name>
    <dbReference type="NCBI Taxonomy" id="1754190"/>
    <lineage>
        <taxon>Eukaryota</taxon>
        <taxon>Fungi</taxon>
        <taxon>Fungi incertae sedis</taxon>
        <taxon>Chytridiomycota</taxon>
        <taxon>Chytridiomycota incertae sedis</taxon>
        <taxon>Neocallimastigomycetes</taxon>
        <taxon>Neocallimastigales</taxon>
        <taxon>Neocallimastigaceae</taxon>
        <taxon>Neocallimastix</taxon>
    </lineage>
</organism>
<evidence type="ECO:0000313" key="3">
    <source>
        <dbReference type="Proteomes" id="UP000193920"/>
    </source>
</evidence>
<dbReference type="Proteomes" id="UP000193920">
    <property type="component" value="Unassembled WGS sequence"/>
</dbReference>
<evidence type="ECO:0000256" key="1">
    <source>
        <dbReference type="SAM" id="SignalP"/>
    </source>
</evidence>
<evidence type="ECO:0000313" key="2">
    <source>
        <dbReference type="EMBL" id="ORY54241.1"/>
    </source>
</evidence>
<proteinExistence type="predicted"/>
<keyword evidence="3" id="KW-1185">Reference proteome</keyword>
<feature type="signal peptide" evidence="1">
    <location>
        <begin position="1"/>
        <end position="23"/>
    </location>
</feature>
<comment type="caution">
    <text evidence="2">The sequence shown here is derived from an EMBL/GenBank/DDBJ whole genome shotgun (WGS) entry which is preliminary data.</text>
</comment>
<dbReference type="AlphaFoldDB" id="A0A1Y2D4M8"/>
<sequence length="138" mass="15726">MNFKVLFIIGLNLLLFTSIFVRGEETSYFSGNCKVLNLFLNQHKNIEFNNNEEYSIKLKNGVTSDLSLFASSTIIHECIQNNSKEVVKLAVDNVKFTQLVIDTLSSLTKLKELEIIYSNYSEQLNLNSLENLKVLKIA</sequence>
<protein>
    <recommendedName>
        <fullName evidence="4">RNI-like protein</fullName>
    </recommendedName>
</protein>
<reference evidence="2 3" key="1">
    <citation type="submission" date="2016-08" db="EMBL/GenBank/DDBJ databases">
        <title>A Parts List for Fungal Cellulosomes Revealed by Comparative Genomics.</title>
        <authorList>
            <consortium name="DOE Joint Genome Institute"/>
            <person name="Haitjema C.H."/>
            <person name="Gilmore S.P."/>
            <person name="Henske J.K."/>
            <person name="Solomon K.V."/>
            <person name="De Groot R."/>
            <person name="Kuo A."/>
            <person name="Mondo S.J."/>
            <person name="Salamov A.A."/>
            <person name="Labutti K."/>
            <person name="Zhao Z."/>
            <person name="Chiniquy J."/>
            <person name="Barry K."/>
            <person name="Brewer H.M."/>
            <person name="Purvine S.O."/>
            <person name="Wright A.T."/>
            <person name="Boxma B."/>
            <person name="Van Alen T."/>
            <person name="Hackstein J.H."/>
            <person name="Baker S.E."/>
            <person name="Grigoriev I.V."/>
            <person name="O'Malley M.A."/>
        </authorList>
    </citation>
    <scope>NUCLEOTIDE SEQUENCE [LARGE SCALE GENOMIC DNA]</scope>
    <source>
        <strain evidence="2 3">G1</strain>
    </source>
</reference>
<name>A0A1Y2D4M8_9FUNG</name>
<evidence type="ECO:0008006" key="4">
    <source>
        <dbReference type="Google" id="ProtNLM"/>
    </source>
</evidence>
<gene>
    <name evidence="2" type="ORF">LY90DRAFT_278955</name>
</gene>